<sequence>MVNLREKQTLQDLSDMLKNNSGSQSRWGNRFGFILLPTFYHKHNVDPLEHQCLCEDRRILCNTTFTFSNVVGPQEVIAITGNPITFVRVNTSSIPHSLTMHMVSYAGRADMQIMVAKDIIPDPEFLAKCFEDALAEMKEAAAAAV</sequence>
<evidence type="ECO:0000313" key="2">
    <source>
        <dbReference type="EMBL" id="KAJ6777209.1"/>
    </source>
</evidence>
<dbReference type="GO" id="GO:0008374">
    <property type="term" value="F:O-acyltransferase activity"/>
    <property type="evidence" value="ECO:0007669"/>
    <property type="project" value="InterPro"/>
</dbReference>
<protein>
    <submittedName>
        <fullName evidence="2">O-ACYLTRANSFERASE WSD1 DOMAIN-CONTAINING PROTEIN-RELATED</fullName>
    </submittedName>
</protein>
<dbReference type="PANTHER" id="PTHR31650:SF41">
    <property type="entry name" value="O-ACYLTRANSFERASE WSD1-LIKE ISOFORM X1"/>
    <property type="match status" value="1"/>
</dbReference>
<evidence type="ECO:0000313" key="3">
    <source>
        <dbReference type="Proteomes" id="UP001151752"/>
    </source>
</evidence>
<feature type="domain" description="O-acyltransferase WSD1 C-terminal" evidence="1">
    <location>
        <begin position="58"/>
        <end position="138"/>
    </location>
</feature>
<proteinExistence type="predicted"/>
<dbReference type="Proteomes" id="UP001151752">
    <property type="component" value="Chromosome 16"/>
</dbReference>
<dbReference type="AlphaFoldDB" id="A0A9Q1AMW0"/>
<dbReference type="GO" id="GO:0005886">
    <property type="term" value="C:plasma membrane"/>
    <property type="evidence" value="ECO:0007669"/>
    <property type="project" value="TreeGrafter"/>
</dbReference>
<reference evidence="2" key="1">
    <citation type="submission" date="2022-11" db="EMBL/GenBank/DDBJ databases">
        <authorList>
            <person name="Hyden B.L."/>
            <person name="Feng K."/>
            <person name="Yates T."/>
            <person name="Jawdy S."/>
            <person name="Smart L.B."/>
            <person name="Muchero W."/>
        </authorList>
    </citation>
    <scope>NUCLEOTIDE SEQUENCE</scope>
    <source>
        <tissue evidence="2">Shoot tip</tissue>
    </source>
</reference>
<dbReference type="Pfam" id="PF06974">
    <property type="entry name" value="WS_DGAT_C"/>
    <property type="match status" value="1"/>
</dbReference>
<keyword evidence="3" id="KW-1185">Reference proteome</keyword>
<reference evidence="2" key="2">
    <citation type="journal article" date="2023" name="Int. J. Mol. Sci.">
        <title>De Novo Assembly and Annotation of 11 Diverse Shrub Willow (Salix) Genomes Reveals Novel Gene Organization in Sex-Linked Regions.</title>
        <authorList>
            <person name="Hyden B."/>
            <person name="Feng K."/>
            <person name="Yates T.B."/>
            <person name="Jawdy S."/>
            <person name="Cereghino C."/>
            <person name="Smart L.B."/>
            <person name="Muchero W."/>
        </authorList>
    </citation>
    <scope>NUCLEOTIDE SEQUENCE</scope>
    <source>
        <tissue evidence="2">Shoot tip</tissue>
    </source>
</reference>
<comment type="caution">
    <text evidence="2">The sequence shown here is derived from an EMBL/GenBank/DDBJ whole genome shotgun (WGS) entry which is preliminary data.</text>
</comment>
<dbReference type="EMBL" id="JAPFFM010000001">
    <property type="protein sequence ID" value="KAJ6777209.1"/>
    <property type="molecule type" value="Genomic_DNA"/>
</dbReference>
<dbReference type="InterPro" id="IPR045034">
    <property type="entry name" value="O-acyltransferase_WSD1-like"/>
</dbReference>
<dbReference type="InterPro" id="IPR009721">
    <property type="entry name" value="O-acyltransferase_WSD1_C"/>
</dbReference>
<accession>A0A9Q1AMW0</accession>
<gene>
    <name evidence="2" type="ORF">OIU74_001241</name>
</gene>
<evidence type="ECO:0000259" key="1">
    <source>
        <dbReference type="Pfam" id="PF06974"/>
    </source>
</evidence>
<dbReference type="GO" id="GO:0019432">
    <property type="term" value="P:triglyceride biosynthetic process"/>
    <property type="evidence" value="ECO:0007669"/>
    <property type="project" value="TreeGrafter"/>
</dbReference>
<organism evidence="2 3">
    <name type="scientific">Salix koriyanagi</name>
    <dbReference type="NCBI Taxonomy" id="2511006"/>
    <lineage>
        <taxon>Eukaryota</taxon>
        <taxon>Viridiplantae</taxon>
        <taxon>Streptophyta</taxon>
        <taxon>Embryophyta</taxon>
        <taxon>Tracheophyta</taxon>
        <taxon>Spermatophyta</taxon>
        <taxon>Magnoliopsida</taxon>
        <taxon>eudicotyledons</taxon>
        <taxon>Gunneridae</taxon>
        <taxon>Pentapetalae</taxon>
        <taxon>rosids</taxon>
        <taxon>fabids</taxon>
        <taxon>Malpighiales</taxon>
        <taxon>Salicaceae</taxon>
        <taxon>Saliceae</taxon>
        <taxon>Salix</taxon>
    </lineage>
</organism>
<dbReference type="PANTHER" id="PTHR31650">
    <property type="entry name" value="O-ACYLTRANSFERASE (WSD1-LIKE) FAMILY PROTEIN"/>
    <property type="match status" value="1"/>
</dbReference>
<name>A0A9Q1AMW0_9ROSI</name>